<proteinExistence type="predicted"/>
<organism evidence="4 5">
    <name type="scientific">Plesiocystis pacifica SIR-1</name>
    <dbReference type="NCBI Taxonomy" id="391625"/>
    <lineage>
        <taxon>Bacteria</taxon>
        <taxon>Pseudomonadati</taxon>
        <taxon>Myxococcota</taxon>
        <taxon>Polyangia</taxon>
        <taxon>Nannocystales</taxon>
        <taxon>Nannocystaceae</taxon>
        <taxon>Plesiocystis</taxon>
    </lineage>
</organism>
<dbReference type="PROSITE" id="PS50006">
    <property type="entry name" value="FHA_DOMAIN"/>
    <property type="match status" value="1"/>
</dbReference>
<dbReference type="Gene3D" id="2.60.200.20">
    <property type="match status" value="1"/>
</dbReference>
<feature type="region of interest" description="Disordered" evidence="2">
    <location>
        <begin position="1"/>
        <end position="22"/>
    </location>
</feature>
<dbReference type="STRING" id="391625.PPSIR1_09660"/>
<name>A6G9D8_9BACT</name>
<keyword evidence="5" id="KW-1185">Reference proteome</keyword>
<dbReference type="CDD" id="cd00060">
    <property type="entry name" value="FHA"/>
    <property type="match status" value="1"/>
</dbReference>
<dbReference type="OrthoDB" id="5507055at2"/>
<sequence>MSGPSNELDPEAPERGELVVRRERPRERAQLRAALALEEAGELQEAARMFEYVGEHAQAASLRLEHADTLRDESQRLAVLREGCARNPSDSEQGKALHRALGETLVTIASALPPGTRRRALLLEAAGALVEGERPAQAGRIYEHLGLLRQAAEAYTAGGEIERLEAIHERLEARDDAQRAQRALEDEIAAVLEAGRRRLAHSMLLEQRALAEREGEVLPGGLAQTLAELERRMIRGRALSLRVRSSEDETVVRVVGRPALRFGRGPQCELSVSGPALSREHAELAQATAPEGEPTLVARDLGSRAGTFVDGLPLAPGEDWPLLDEAALTGADDPPVELALGIAASFDLAVRVLEADPRPVALVREASVDAPPTTLNTAWTLFLPVGGPLWPSPEAPLPLRLRFDGDHLELLPDPQVRLSLDGVPAGVGTAIEVLVRDRVELTTPGGERLELEIEELRL</sequence>
<dbReference type="EMBL" id="ABCS01000044">
    <property type="protein sequence ID" value="EDM77560.1"/>
    <property type="molecule type" value="Genomic_DNA"/>
</dbReference>
<feature type="compositionally biased region" description="Basic and acidic residues" evidence="2">
    <location>
        <begin position="12"/>
        <end position="22"/>
    </location>
</feature>
<feature type="coiled-coil region" evidence="1">
    <location>
        <begin position="161"/>
        <end position="194"/>
    </location>
</feature>
<evidence type="ECO:0000313" key="4">
    <source>
        <dbReference type="EMBL" id="EDM77560.1"/>
    </source>
</evidence>
<evidence type="ECO:0000256" key="1">
    <source>
        <dbReference type="SAM" id="Coils"/>
    </source>
</evidence>
<dbReference type="SUPFAM" id="SSF49879">
    <property type="entry name" value="SMAD/FHA domain"/>
    <property type="match status" value="1"/>
</dbReference>
<dbReference type="AlphaFoldDB" id="A6G9D8"/>
<dbReference type="Proteomes" id="UP000005801">
    <property type="component" value="Unassembled WGS sequence"/>
</dbReference>
<comment type="caution">
    <text evidence="4">The sequence shown here is derived from an EMBL/GenBank/DDBJ whole genome shotgun (WGS) entry which is preliminary data.</text>
</comment>
<dbReference type="SMART" id="SM00240">
    <property type="entry name" value="FHA"/>
    <property type="match status" value="1"/>
</dbReference>
<keyword evidence="1" id="KW-0175">Coiled coil</keyword>
<gene>
    <name evidence="4" type="ORF">PPSIR1_09660</name>
</gene>
<protein>
    <recommendedName>
        <fullName evidence="3">FHA domain-containing protein</fullName>
    </recommendedName>
</protein>
<dbReference type="InterPro" id="IPR000253">
    <property type="entry name" value="FHA_dom"/>
</dbReference>
<evidence type="ECO:0000256" key="2">
    <source>
        <dbReference type="SAM" id="MobiDB-lite"/>
    </source>
</evidence>
<evidence type="ECO:0000259" key="3">
    <source>
        <dbReference type="PROSITE" id="PS50006"/>
    </source>
</evidence>
<feature type="domain" description="FHA" evidence="3">
    <location>
        <begin position="260"/>
        <end position="314"/>
    </location>
</feature>
<dbReference type="RefSeq" id="WP_006973333.1">
    <property type="nucleotide sequence ID" value="NZ_ABCS01000044.1"/>
</dbReference>
<accession>A6G9D8</accession>
<evidence type="ECO:0000313" key="5">
    <source>
        <dbReference type="Proteomes" id="UP000005801"/>
    </source>
</evidence>
<dbReference type="InterPro" id="IPR008984">
    <property type="entry name" value="SMAD_FHA_dom_sf"/>
</dbReference>
<reference evidence="4 5" key="1">
    <citation type="submission" date="2007-06" db="EMBL/GenBank/DDBJ databases">
        <authorList>
            <person name="Shimkets L."/>
            <person name="Ferriera S."/>
            <person name="Johnson J."/>
            <person name="Kravitz S."/>
            <person name="Beeson K."/>
            <person name="Sutton G."/>
            <person name="Rogers Y.-H."/>
            <person name="Friedman R."/>
            <person name="Frazier M."/>
            <person name="Venter J.C."/>
        </authorList>
    </citation>
    <scope>NUCLEOTIDE SEQUENCE [LARGE SCALE GENOMIC DNA]</scope>
    <source>
        <strain evidence="4 5">SIR-1</strain>
    </source>
</reference>
<dbReference type="eggNOG" id="COG1716">
    <property type="taxonomic scope" value="Bacteria"/>
</dbReference>
<dbReference type="Pfam" id="PF00498">
    <property type="entry name" value="FHA"/>
    <property type="match status" value="1"/>
</dbReference>